<dbReference type="EMBL" id="FMUS01000025">
    <property type="protein sequence ID" value="SCY97308.1"/>
    <property type="molecule type" value="Genomic_DNA"/>
</dbReference>
<dbReference type="RefSeq" id="WP_091545768.1">
    <property type="nucleotide sequence ID" value="NZ_FMUS01000025.1"/>
</dbReference>
<dbReference type="Gene3D" id="3.30.300.210">
    <property type="entry name" value="Nutrient germinant receptor protein C, domain 3"/>
    <property type="match status" value="1"/>
</dbReference>
<comment type="similarity">
    <text evidence="2">Belongs to the GerABKC lipoprotein family.</text>
</comment>
<evidence type="ECO:0000259" key="8">
    <source>
        <dbReference type="Pfam" id="PF05504"/>
    </source>
</evidence>
<evidence type="ECO:0000256" key="6">
    <source>
        <dbReference type="ARBA" id="ARBA00023139"/>
    </source>
</evidence>
<evidence type="ECO:0000313" key="11">
    <source>
        <dbReference type="Proteomes" id="UP000198636"/>
    </source>
</evidence>
<gene>
    <name evidence="10" type="ORF">SAMN03080606_03344</name>
</gene>
<dbReference type="InterPro" id="IPR057336">
    <property type="entry name" value="GerAC_N"/>
</dbReference>
<dbReference type="PANTHER" id="PTHR35789">
    <property type="entry name" value="SPORE GERMINATION PROTEIN B3"/>
    <property type="match status" value="1"/>
</dbReference>
<keyword evidence="11" id="KW-1185">Reference proteome</keyword>
<dbReference type="InterPro" id="IPR038501">
    <property type="entry name" value="Spore_GerAC_C_sf"/>
</dbReference>
<dbReference type="InterPro" id="IPR008844">
    <property type="entry name" value="Spore_GerAC-like"/>
</dbReference>
<feature type="domain" description="Spore germination protein N-terminal" evidence="9">
    <location>
        <begin position="22"/>
        <end position="190"/>
    </location>
</feature>
<dbReference type="PANTHER" id="PTHR35789:SF1">
    <property type="entry name" value="SPORE GERMINATION PROTEIN B3"/>
    <property type="match status" value="1"/>
</dbReference>
<proteinExistence type="inferred from homology"/>
<evidence type="ECO:0000256" key="4">
    <source>
        <dbReference type="ARBA" id="ARBA00022729"/>
    </source>
</evidence>
<comment type="subcellular location">
    <subcellularLocation>
        <location evidence="1">Membrane</location>
        <topology evidence="1">Lipid-anchor</topology>
    </subcellularLocation>
</comment>
<name>A0A1G5KB79_9FIRM</name>
<keyword evidence="6" id="KW-0564">Palmitate</keyword>
<evidence type="ECO:0000256" key="1">
    <source>
        <dbReference type="ARBA" id="ARBA00004635"/>
    </source>
</evidence>
<dbReference type="Pfam" id="PF25198">
    <property type="entry name" value="Spore_GerAC_N"/>
    <property type="match status" value="1"/>
</dbReference>
<keyword evidence="4" id="KW-0732">Signal</keyword>
<keyword evidence="7" id="KW-0449">Lipoprotein</keyword>
<dbReference type="Pfam" id="PF05504">
    <property type="entry name" value="Spore_GerAC"/>
    <property type="match status" value="1"/>
</dbReference>
<evidence type="ECO:0000259" key="9">
    <source>
        <dbReference type="Pfam" id="PF25198"/>
    </source>
</evidence>
<evidence type="ECO:0000256" key="5">
    <source>
        <dbReference type="ARBA" id="ARBA00023136"/>
    </source>
</evidence>
<reference evidence="10 11" key="1">
    <citation type="submission" date="2016-10" db="EMBL/GenBank/DDBJ databases">
        <authorList>
            <person name="de Groot N.N."/>
        </authorList>
    </citation>
    <scope>NUCLEOTIDE SEQUENCE [LARGE SCALE GENOMIC DNA]</scope>
    <source>
        <strain evidence="10 11">DSM 18978</strain>
    </source>
</reference>
<evidence type="ECO:0000256" key="3">
    <source>
        <dbReference type="ARBA" id="ARBA00022544"/>
    </source>
</evidence>
<dbReference type="AlphaFoldDB" id="A0A1G5KB79"/>
<dbReference type="GO" id="GO:0009847">
    <property type="term" value="P:spore germination"/>
    <property type="evidence" value="ECO:0007669"/>
    <property type="project" value="InterPro"/>
</dbReference>
<dbReference type="Proteomes" id="UP000198636">
    <property type="component" value="Unassembled WGS sequence"/>
</dbReference>
<dbReference type="GO" id="GO:0016020">
    <property type="term" value="C:membrane"/>
    <property type="evidence" value="ECO:0007669"/>
    <property type="project" value="UniProtKB-SubCell"/>
</dbReference>
<organism evidence="10 11">
    <name type="scientific">Alkaliphilus peptidifermentans DSM 18978</name>
    <dbReference type="NCBI Taxonomy" id="1120976"/>
    <lineage>
        <taxon>Bacteria</taxon>
        <taxon>Bacillati</taxon>
        <taxon>Bacillota</taxon>
        <taxon>Clostridia</taxon>
        <taxon>Peptostreptococcales</taxon>
        <taxon>Natronincolaceae</taxon>
        <taxon>Alkaliphilus</taxon>
    </lineage>
</organism>
<dbReference type="OrthoDB" id="1949745at2"/>
<dbReference type="STRING" id="1120976.SAMN03080606_03344"/>
<protein>
    <submittedName>
        <fullName evidence="10">Germination protein, Ger(X)C family</fullName>
    </submittedName>
</protein>
<keyword evidence="5" id="KW-0472">Membrane</keyword>
<feature type="domain" description="Spore germination GerAC-like C-terminal" evidence="8">
    <location>
        <begin position="203"/>
        <end position="368"/>
    </location>
</feature>
<accession>A0A1G5KB79</accession>
<evidence type="ECO:0000256" key="2">
    <source>
        <dbReference type="ARBA" id="ARBA00007886"/>
    </source>
</evidence>
<dbReference type="PROSITE" id="PS51257">
    <property type="entry name" value="PROKAR_LIPOPROTEIN"/>
    <property type="match status" value="1"/>
</dbReference>
<dbReference type="NCBIfam" id="TIGR02887">
    <property type="entry name" value="spore_ger_x_C"/>
    <property type="match status" value="1"/>
</dbReference>
<keyword evidence="3" id="KW-0309">Germination</keyword>
<sequence>MIKPFKLIAIAVIVMLLTSCWDAKQLDDLYLVYGIGIDTSQEKQQHFLVTIVAPTIDPEAPEPKVEIHSEGESLRNAQDNIQNKAARRITFANTKVLFIGEDVANKGIGIHIDSMLRDPEGRGTIKLLVVEGRAVNLMNVEPQTTALVSLYIFDLLKQSQETSTVPRVTLRSFNNDLKTDGIEPVIPFIKYGNKPSEFQINSVGLFNKDKMVGIVEGIDSMLLTLLRSEVQDGFITLPYPLGEVEESSILTLRVMRGKSKIETSLINNELTIIQEVRLNAHISEYTSSAPVFDDKTIKSMEQAANSQIKIICEELLKKLRNEFGVDSIGYGKYVKVNHPVFFDAEEWNEQFSRANIIIKPNVKIQMVGSRQ</sequence>
<evidence type="ECO:0000256" key="7">
    <source>
        <dbReference type="ARBA" id="ARBA00023288"/>
    </source>
</evidence>
<evidence type="ECO:0000313" key="10">
    <source>
        <dbReference type="EMBL" id="SCY97308.1"/>
    </source>
</evidence>
<dbReference type="InterPro" id="IPR046953">
    <property type="entry name" value="Spore_GerAC-like_C"/>
</dbReference>